<feature type="domain" description="PH" evidence="10">
    <location>
        <begin position="1407"/>
        <end position="1518"/>
    </location>
</feature>
<feature type="compositionally biased region" description="Polar residues" evidence="8">
    <location>
        <begin position="1209"/>
        <end position="1221"/>
    </location>
</feature>
<feature type="region of interest" description="Disordered" evidence="8">
    <location>
        <begin position="430"/>
        <end position="455"/>
    </location>
</feature>
<feature type="transmembrane region" description="Helical" evidence="9">
    <location>
        <begin position="1899"/>
        <end position="1918"/>
    </location>
</feature>
<gene>
    <name evidence="11" type="ORF">KCU76_g1461</name>
</gene>
<feature type="compositionally biased region" description="Polar residues" evidence="8">
    <location>
        <begin position="1276"/>
        <end position="1286"/>
    </location>
</feature>
<dbReference type="Pfam" id="PF00324">
    <property type="entry name" value="AA_permease"/>
    <property type="match status" value="1"/>
</dbReference>
<evidence type="ECO:0000256" key="5">
    <source>
        <dbReference type="ARBA" id="ARBA00022989"/>
    </source>
</evidence>
<feature type="region of interest" description="Disordered" evidence="8">
    <location>
        <begin position="791"/>
        <end position="829"/>
    </location>
</feature>
<keyword evidence="2" id="KW-0813">Transport</keyword>
<evidence type="ECO:0000259" key="10">
    <source>
        <dbReference type="PROSITE" id="PS50003"/>
    </source>
</evidence>
<feature type="compositionally biased region" description="Polar residues" evidence="8">
    <location>
        <begin position="1126"/>
        <end position="1143"/>
    </location>
</feature>
<feature type="transmembrane region" description="Helical" evidence="9">
    <location>
        <begin position="1778"/>
        <end position="1799"/>
    </location>
</feature>
<dbReference type="SUPFAM" id="SSF50729">
    <property type="entry name" value="PH domain-like"/>
    <property type="match status" value="1"/>
</dbReference>
<accession>A0A9P8EWJ3</accession>
<dbReference type="InterPro" id="IPR053005">
    <property type="entry name" value="Nuclear_Pos-Cytoskel_Interact"/>
</dbReference>
<reference evidence="11" key="1">
    <citation type="journal article" date="2021" name="J Fungi (Basel)">
        <title>Virulence traits and population genomics of the black yeast Aureobasidium melanogenum.</title>
        <authorList>
            <person name="Cernosa A."/>
            <person name="Sun X."/>
            <person name="Gostincar C."/>
            <person name="Fang C."/>
            <person name="Gunde-Cimerman N."/>
            <person name="Song Z."/>
        </authorList>
    </citation>
    <scope>NUCLEOTIDE SEQUENCE</scope>
    <source>
        <strain evidence="11">EXF-9911</strain>
    </source>
</reference>
<feature type="compositionally biased region" description="Low complexity" evidence="8">
    <location>
        <begin position="1578"/>
        <end position="1594"/>
    </location>
</feature>
<protein>
    <submittedName>
        <fullName evidence="11">Amino acid permease</fullName>
    </submittedName>
</protein>
<feature type="compositionally biased region" description="Low complexity" evidence="8">
    <location>
        <begin position="655"/>
        <end position="666"/>
    </location>
</feature>
<dbReference type="Gene3D" id="1.20.1740.10">
    <property type="entry name" value="Amino acid/polyamine transporter I"/>
    <property type="match status" value="1"/>
</dbReference>
<evidence type="ECO:0000256" key="8">
    <source>
        <dbReference type="SAM" id="MobiDB-lite"/>
    </source>
</evidence>
<dbReference type="InterPro" id="IPR004841">
    <property type="entry name" value="AA-permease/SLC12A_dom"/>
</dbReference>
<comment type="subcellular location">
    <subcellularLocation>
        <location evidence="1">Membrane</location>
        <topology evidence="1">Multi-pass membrane protein</topology>
    </subcellularLocation>
</comment>
<feature type="compositionally biased region" description="Polar residues" evidence="8">
    <location>
        <begin position="607"/>
        <end position="616"/>
    </location>
</feature>
<feature type="region of interest" description="Disordered" evidence="8">
    <location>
        <begin position="513"/>
        <end position="709"/>
    </location>
</feature>
<feature type="region of interest" description="Disordered" evidence="8">
    <location>
        <begin position="1535"/>
        <end position="1611"/>
    </location>
</feature>
<dbReference type="CDD" id="cd13365">
    <property type="entry name" value="PH_PLC_plant-like"/>
    <property type="match status" value="1"/>
</dbReference>
<dbReference type="GO" id="GO:0005938">
    <property type="term" value="C:cell cortex"/>
    <property type="evidence" value="ECO:0007669"/>
    <property type="project" value="InterPro"/>
</dbReference>
<feature type="compositionally biased region" description="Polar residues" evidence="8">
    <location>
        <begin position="1025"/>
        <end position="1041"/>
    </location>
</feature>
<dbReference type="GO" id="GO:0016020">
    <property type="term" value="C:membrane"/>
    <property type="evidence" value="ECO:0007669"/>
    <property type="project" value="UniProtKB-SubCell"/>
</dbReference>
<feature type="compositionally biased region" description="Polar residues" evidence="8">
    <location>
        <begin position="1329"/>
        <end position="1344"/>
    </location>
</feature>
<dbReference type="PANTHER" id="PTHR28190">
    <property type="entry name" value="NUCLEAR MIGRATION PROTEIN NUM1"/>
    <property type="match status" value="1"/>
</dbReference>
<proteinExistence type="predicted"/>
<dbReference type="GO" id="GO:0032065">
    <property type="term" value="P:maintenance of protein location in cell cortex"/>
    <property type="evidence" value="ECO:0007669"/>
    <property type="project" value="InterPro"/>
</dbReference>
<dbReference type="InterPro" id="IPR011993">
    <property type="entry name" value="PH-like_dom_sf"/>
</dbReference>
<feature type="compositionally biased region" description="Basic residues" evidence="8">
    <location>
        <begin position="633"/>
        <end position="642"/>
    </location>
</feature>
<evidence type="ECO:0000256" key="6">
    <source>
        <dbReference type="ARBA" id="ARBA00023136"/>
    </source>
</evidence>
<feature type="non-terminal residue" evidence="11">
    <location>
        <position position="2167"/>
    </location>
</feature>
<feature type="compositionally biased region" description="Polar residues" evidence="8">
    <location>
        <begin position="1"/>
        <end position="21"/>
    </location>
</feature>
<evidence type="ECO:0000256" key="1">
    <source>
        <dbReference type="ARBA" id="ARBA00004141"/>
    </source>
</evidence>
<dbReference type="GO" id="GO:0055085">
    <property type="term" value="P:transmembrane transport"/>
    <property type="evidence" value="ECO:0007669"/>
    <property type="project" value="InterPro"/>
</dbReference>
<dbReference type="PROSITE" id="PS50003">
    <property type="entry name" value="PH_DOMAIN"/>
    <property type="match status" value="1"/>
</dbReference>
<dbReference type="Gene3D" id="2.30.29.30">
    <property type="entry name" value="Pleckstrin-homology domain (PH domain)/Phosphotyrosine-binding domain (PTB)"/>
    <property type="match status" value="1"/>
</dbReference>
<feature type="compositionally biased region" description="Polar residues" evidence="8">
    <location>
        <begin position="1186"/>
        <end position="1201"/>
    </location>
</feature>
<reference evidence="11" key="2">
    <citation type="submission" date="2021-08" db="EMBL/GenBank/DDBJ databases">
        <authorList>
            <person name="Gostincar C."/>
            <person name="Sun X."/>
            <person name="Song Z."/>
            <person name="Gunde-Cimerman N."/>
        </authorList>
    </citation>
    <scope>NUCLEOTIDE SEQUENCE</scope>
    <source>
        <strain evidence="11">EXF-9911</strain>
    </source>
</reference>
<organism evidence="11 12">
    <name type="scientific">Aureobasidium melanogenum</name>
    <name type="common">Aureobasidium pullulans var. melanogenum</name>
    <dbReference type="NCBI Taxonomy" id="46634"/>
    <lineage>
        <taxon>Eukaryota</taxon>
        <taxon>Fungi</taxon>
        <taxon>Dikarya</taxon>
        <taxon>Ascomycota</taxon>
        <taxon>Pezizomycotina</taxon>
        <taxon>Dothideomycetes</taxon>
        <taxon>Dothideomycetidae</taxon>
        <taxon>Dothideales</taxon>
        <taxon>Saccotheciaceae</taxon>
        <taxon>Aureobasidium</taxon>
    </lineage>
</organism>
<dbReference type="InterPro" id="IPR024774">
    <property type="entry name" value="PH_dom-Mcp5-type"/>
</dbReference>
<feature type="region of interest" description="Disordered" evidence="8">
    <location>
        <begin position="337"/>
        <end position="382"/>
    </location>
</feature>
<feature type="region of interest" description="Disordered" evidence="8">
    <location>
        <begin position="1"/>
        <end position="29"/>
    </location>
</feature>
<dbReference type="Pfam" id="PF12814">
    <property type="entry name" value="Mcp5_PH"/>
    <property type="match status" value="1"/>
</dbReference>
<dbReference type="GO" id="GO:0005739">
    <property type="term" value="C:mitochondrion"/>
    <property type="evidence" value="ECO:0007669"/>
    <property type="project" value="TreeGrafter"/>
</dbReference>
<evidence type="ECO:0000256" key="7">
    <source>
        <dbReference type="SAM" id="Coils"/>
    </source>
</evidence>
<name>A0A9P8EWJ3_AURME</name>
<dbReference type="GO" id="GO:0000226">
    <property type="term" value="P:microtubule cytoskeleton organization"/>
    <property type="evidence" value="ECO:0007669"/>
    <property type="project" value="TreeGrafter"/>
</dbReference>
<feature type="compositionally biased region" description="Pro residues" evidence="8">
    <location>
        <begin position="1312"/>
        <end position="1327"/>
    </location>
</feature>
<feature type="compositionally biased region" description="Acidic residues" evidence="8">
    <location>
        <begin position="565"/>
        <end position="575"/>
    </location>
</feature>
<keyword evidence="6 9" id="KW-0472">Membrane</keyword>
<evidence type="ECO:0000313" key="12">
    <source>
        <dbReference type="Proteomes" id="UP000779574"/>
    </source>
</evidence>
<feature type="coiled-coil region" evidence="7">
    <location>
        <begin position="186"/>
        <end position="336"/>
    </location>
</feature>
<feature type="compositionally biased region" description="Polar residues" evidence="8">
    <location>
        <begin position="343"/>
        <end position="353"/>
    </location>
</feature>
<keyword evidence="3 9" id="KW-0812">Transmembrane</keyword>
<dbReference type="OrthoDB" id="2149224at2759"/>
<dbReference type="SUPFAM" id="SSF90257">
    <property type="entry name" value="Myosin rod fragments"/>
    <property type="match status" value="1"/>
</dbReference>
<dbReference type="EMBL" id="JAHFXF010000032">
    <property type="protein sequence ID" value="KAG9699492.1"/>
    <property type="molecule type" value="Genomic_DNA"/>
</dbReference>
<feature type="transmembrane region" description="Helical" evidence="9">
    <location>
        <begin position="2103"/>
        <end position="2120"/>
    </location>
</feature>
<feature type="transmembrane region" description="Helical" evidence="9">
    <location>
        <begin position="1938"/>
        <end position="1962"/>
    </location>
</feature>
<feature type="compositionally biased region" description="Low complexity" evidence="8">
    <location>
        <begin position="585"/>
        <end position="596"/>
    </location>
</feature>
<keyword evidence="5 9" id="KW-1133">Transmembrane helix</keyword>
<feature type="transmembrane region" description="Helical" evidence="9">
    <location>
        <begin position="1811"/>
        <end position="1829"/>
    </location>
</feature>
<dbReference type="GO" id="GO:0006865">
    <property type="term" value="P:amino acid transport"/>
    <property type="evidence" value="ECO:0007669"/>
    <property type="project" value="UniProtKB-KW"/>
</dbReference>
<feature type="compositionally biased region" description="Polar residues" evidence="8">
    <location>
        <begin position="1540"/>
        <end position="1553"/>
    </location>
</feature>
<feature type="compositionally biased region" description="Low complexity" evidence="8">
    <location>
        <begin position="1554"/>
        <end position="1566"/>
    </location>
</feature>
<feature type="compositionally biased region" description="Polar residues" evidence="8">
    <location>
        <begin position="643"/>
        <end position="653"/>
    </location>
</feature>
<feature type="region of interest" description="Disordered" evidence="8">
    <location>
        <begin position="1107"/>
        <end position="1374"/>
    </location>
</feature>
<dbReference type="GO" id="GO:0015631">
    <property type="term" value="F:tubulin binding"/>
    <property type="evidence" value="ECO:0007669"/>
    <property type="project" value="TreeGrafter"/>
</dbReference>
<comment type="caution">
    <text evidence="11">The sequence shown here is derived from an EMBL/GenBank/DDBJ whole genome shotgun (WGS) entry which is preliminary data.</text>
</comment>
<dbReference type="GO" id="GO:0005543">
    <property type="term" value="F:phospholipid binding"/>
    <property type="evidence" value="ECO:0007669"/>
    <property type="project" value="InterPro"/>
</dbReference>
<dbReference type="Proteomes" id="UP000779574">
    <property type="component" value="Unassembled WGS sequence"/>
</dbReference>
<dbReference type="FunFam" id="1.20.1740.10:FF:000006">
    <property type="entry name" value="General amino acid permease"/>
    <property type="match status" value="1"/>
</dbReference>
<evidence type="ECO:0000313" key="11">
    <source>
        <dbReference type="EMBL" id="KAG9699492.1"/>
    </source>
</evidence>
<feature type="transmembrane region" description="Helical" evidence="9">
    <location>
        <begin position="2023"/>
        <end position="2048"/>
    </location>
</feature>
<feature type="transmembrane region" description="Helical" evidence="9">
    <location>
        <begin position="1997"/>
        <end position="2017"/>
    </location>
</feature>
<keyword evidence="7" id="KW-0175">Coiled coil</keyword>
<feature type="compositionally biased region" description="Polar residues" evidence="8">
    <location>
        <begin position="667"/>
        <end position="677"/>
    </location>
</feature>
<feature type="transmembrane region" description="Helical" evidence="9">
    <location>
        <begin position="1859"/>
        <end position="1879"/>
    </location>
</feature>
<feature type="region of interest" description="Disordered" evidence="8">
    <location>
        <begin position="1017"/>
        <end position="1049"/>
    </location>
</feature>
<keyword evidence="4" id="KW-0029">Amino-acid transport</keyword>
<dbReference type="Gene3D" id="1.20.5.170">
    <property type="match status" value="1"/>
</dbReference>
<dbReference type="PANTHER" id="PTHR28190:SF1">
    <property type="entry name" value="NUCLEAR MIGRATION PROTEIN NUM1"/>
    <property type="match status" value="1"/>
</dbReference>
<dbReference type="InterPro" id="IPR001849">
    <property type="entry name" value="PH_domain"/>
</dbReference>
<evidence type="ECO:0000256" key="9">
    <source>
        <dbReference type="SAM" id="Phobius"/>
    </source>
</evidence>
<sequence>MATTANLSSNGDDPFVNSNPTQPSPHRYASFDNQVFSLYNSGSPAQAKRALEAHLKDTERRIQDASKLGTTLLQQRKDLAARLKEVEEGASEDITPELQKKLDQLEKDYTEIGKDTARAFLPKSRIVSTDFSVAPPSPAVFVSDARPSPAKRNPTEGSRRQRNQPTNRVHDIEFATEISTSLLAQVRQLQAVLAEKENALKDATTEKEQLETDIGNLMQRLRMLDESEQKCKDENWNLETQMQDLTAQLKEATDKEQRLSQQLKFAQAEKDTAQRELEDLKAAHGKLSDDHESVKKHHEAELFTLRRDVNSHQTARDALLKKVEELTSQNTQLAKAVAARWNADSQPQDNQRSLGRDNGDSEVATPDVSPQNSPIKPTPRHGMLETETLKSSLTHAHRMIQNLKNNIHREKTEKFELKRLLQDARDELENKRTDGGIGPSVSKKRRSDDSGIKFNKGARADKLGASRSAKHEIIMDDDEWEDQSLIESPSRPATRNISSGIVPFGNFNFGRTAGTFGKPESAETTDAFETADEQGTTDAFETANEDDDNTNTETEGAFQTGAETIDGDSSDDLTETEFSPVKNQGSSSRPVSRPGPHATNKAENRLSFMSTASTSADEFENVKTPIQGQQPKYKLRLSKGRRSTNGSTRNSAVFASDDSPASQASQRTPVQFGQSLSAELDGLSNDSDSGEETSTDVGIESAPMSPETVKKPTLAEAPIITEVSRPKMVDSAMMTEPWEPESKSIVGAATGVVGTAIAGVAGFAFGHSTSHDDEVHDKTFRAITEDTAQGPLVASSDMPGQFVESEPASKSATPKLPVEEFESKATATPEAKKEFADIVSQDLVPVTPAQPKAQPLSMATFSSTHTEPVAAEPAPKELPQFAMTTLSSSHTEPVAAVEPIKEAEKLSMSTFSSHHTEPLAVAPIVKEPEKFSISQYSATHTEPFMPVVETKKPEVFSMSTGPASHTEPVAPVIEAKEPEVFSISTGPASHTEPVAPAPLAREIPSFAMSPFKSMSSEPIMASSPEPVQTPSLEFSSFTTSHTEPRTPSMPQLDREIEAQRDALTFSTVRSQQWEPMMEESLFSPSRNGLKRDDVFFVDDEKTLSDDVKNSIPGTDGVRPGAAFLTSGAQFPPRTSSRDGSLTQEPRLFGGAKGNNHVEPTLVFADENDSTSPVEHDSQVRQPFAEVSNNVGTSQRSMSNNGERPAVKRTPTSEMGTQTLVSSDEIDKMMRRKTPLTIPAVNIDEGTPLRPDSPRRASETPQAAEGANIKAPRRPASSGSMHKSSAAQPPLPPDHTQRIAAAAGARNPQSAMAPPPVPTGSLNKPPPSLRSRTPSISKSVQSGRGTVNRALAPIPAGRPDPMSPTTRASSISSFVSEVDERIQPGRGVLYPEDMMPATDPRMIQAITQTMIGEYLWKYTRKAGRSEISASRHRRFFWVHPYTRTLYWSEHDPSTLGKQQSKAKSVAIEAVRVITDDNAYPPGLHRKSLVIVTPGREIVFTAPTAQRHETWFNALSYLLLRTGTERENEEMTQDMVDEFNPTMRSQSRNTVRTRVSLSSYNSRTTRNSSPHRPHASEVPSLANRQSAAASQRRGAQTPGSSDGSQGRAGIMGGLFKSPGGKRRFVKMSGVHDAPGKSVDVGTYGVHDNVQHGDFVTENEERDLRRGLAQRHIQMIALAGAIGTGLFLGLGSSLQTGGPLGALLGYAFVGLIVCAVQFALGEVTALLPVTGSFVRHAEFLVDPALGFAIGYNIIYGCALSIPSEISAICVLFQYWTDINPSLWIVIFIILTFVVGIAFVGIYGEVEFLMAMLKIALVVGLVILGLCIDLGGVPGTSRMGFRFWVTPGPSVEHIASGSWGKFLGFWSVMINAVFSFSGVESIAMAAAETRNPRQNIPKACKRVFARVALFYVVTVLIVGMLVPSNDERLDNESGTAAQSPFVIAASAAGIKAIPSIVNAVVITSAWSSSNQALLAGTRVLYSLALKKQAPAIFLRTTSWGVPYMCVLLQTLFMFLAFMSLSSGALTVFYWFVDLVGCGVLISWSCILVNHLRLLSAMEKQRLETTELPWHNRWTPYSSAVALAACLFILLTNGFAVFTRGGWSTSSFVSSYLDIPLILVAYLGWKYHKGTKFVTLEDIPIRAALDEIRDNPETPEPVTKGWKGVVMKLLWE</sequence>
<dbReference type="SMART" id="SM00233">
    <property type="entry name" value="PH"/>
    <property type="match status" value="1"/>
</dbReference>
<feature type="transmembrane region" description="Helical" evidence="9">
    <location>
        <begin position="2069"/>
        <end position="2091"/>
    </location>
</feature>
<feature type="transmembrane region" description="Helical" evidence="9">
    <location>
        <begin position="1700"/>
        <end position="1724"/>
    </location>
</feature>
<feature type="region of interest" description="Disordered" evidence="8">
    <location>
        <begin position="137"/>
        <end position="167"/>
    </location>
</feature>
<evidence type="ECO:0000256" key="4">
    <source>
        <dbReference type="ARBA" id="ARBA00022970"/>
    </source>
</evidence>
<evidence type="ECO:0000256" key="3">
    <source>
        <dbReference type="ARBA" id="ARBA00022692"/>
    </source>
</evidence>
<feature type="transmembrane region" description="Helical" evidence="9">
    <location>
        <begin position="1669"/>
        <end position="1688"/>
    </location>
</feature>
<feature type="compositionally biased region" description="Polar residues" evidence="8">
    <location>
        <begin position="1362"/>
        <end position="1374"/>
    </location>
</feature>
<evidence type="ECO:0000256" key="2">
    <source>
        <dbReference type="ARBA" id="ARBA00022448"/>
    </source>
</evidence>